<dbReference type="Proteomes" id="UP000261420">
    <property type="component" value="Unplaced"/>
</dbReference>
<protein>
    <submittedName>
        <fullName evidence="1">Uncharacterized protein</fullName>
    </submittedName>
</protein>
<evidence type="ECO:0000313" key="2">
    <source>
        <dbReference type="Proteomes" id="UP000261420"/>
    </source>
</evidence>
<accession>A0A3B4U6Y6</accession>
<name>A0A3B4U6Y6_SERDU</name>
<reference evidence="1" key="2">
    <citation type="submission" date="2025-09" db="UniProtKB">
        <authorList>
            <consortium name="Ensembl"/>
        </authorList>
    </citation>
    <scope>IDENTIFICATION</scope>
</reference>
<keyword evidence="2" id="KW-1185">Reference proteome</keyword>
<proteinExistence type="predicted"/>
<dbReference type="AlphaFoldDB" id="A0A3B4U6Y6"/>
<reference evidence="1" key="1">
    <citation type="submission" date="2025-08" db="UniProtKB">
        <authorList>
            <consortium name="Ensembl"/>
        </authorList>
    </citation>
    <scope>IDENTIFICATION</scope>
</reference>
<sequence length="100" mass="11282">MQAHYPSSCPPPFTFVCPQSARISISPPRFSLFVLLPLFSPLCPFYSHSVHFLIGSRESREELPSGSMPLNDLFKDPFRTCKTRSDRAPKHEAGKNMKGK</sequence>
<dbReference type="Ensembl" id="ENSSDUT00000014406.1">
    <property type="protein sequence ID" value="ENSSDUP00000014137.1"/>
    <property type="gene ID" value="ENSSDUG00000010302.1"/>
</dbReference>
<evidence type="ECO:0000313" key="1">
    <source>
        <dbReference type="Ensembl" id="ENSSDUP00000014137.1"/>
    </source>
</evidence>
<organism evidence="1 2">
    <name type="scientific">Seriola dumerili</name>
    <name type="common">Greater amberjack</name>
    <name type="synonym">Caranx dumerili</name>
    <dbReference type="NCBI Taxonomy" id="41447"/>
    <lineage>
        <taxon>Eukaryota</taxon>
        <taxon>Metazoa</taxon>
        <taxon>Chordata</taxon>
        <taxon>Craniata</taxon>
        <taxon>Vertebrata</taxon>
        <taxon>Euteleostomi</taxon>
        <taxon>Actinopterygii</taxon>
        <taxon>Neopterygii</taxon>
        <taxon>Teleostei</taxon>
        <taxon>Neoteleostei</taxon>
        <taxon>Acanthomorphata</taxon>
        <taxon>Carangaria</taxon>
        <taxon>Carangiformes</taxon>
        <taxon>Carangidae</taxon>
        <taxon>Seriola</taxon>
    </lineage>
</organism>